<protein>
    <submittedName>
        <fullName evidence="1">Uncharacterized protein</fullName>
    </submittedName>
</protein>
<gene>
    <name evidence="1" type="ORF">EVAR_94386_1</name>
</gene>
<dbReference type="Proteomes" id="UP000299102">
    <property type="component" value="Unassembled WGS sequence"/>
</dbReference>
<evidence type="ECO:0000313" key="2">
    <source>
        <dbReference type="Proteomes" id="UP000299102"/>
    </source>
</evidence>
<dbReference type="EMBL" id="BGZK01000076">
    <property type="protein sequence ID" value="GBP16044.1"/>
    <property type="molecule type" value="Genomic_DNA"/>
</dbReference>
<accession>A0A4C1TQ14</accession>
<comment type="caution">
    <text evidence="1">The sequence shown here is derived from an EMBL/GenBank/DDBJ whole genome shotgun (WGS) entry which is preliminary data.</text>
</comment>
<organism evidence="1 2">
    <name type="scientific">Eumeta variegata</name>
    <name type="common">Bagworm moth</name>
    <name type="synonym">Eumeta japonica</name>
    <dbReference type="NCBI Taxonomy" id="151549"/>
    <lineage>
        <taxon>Eukaryota</taxon>
        <taxon>Metazoa</taxon>
        <taxon>Ecdysozoa</taxon>
        <taxon>Arthropoda</taxon>
        <taxon>Hexapoda</taxon>
        <taxon>Insecta</taxon>
        <taxon>Pterygota</taxon>
        <taxon>Neoptera</taxon>
        <taxon>Endopterygota</taxon>
        <taxon>Lepidoptera</taxon>
        <taxon>Glossata</taxon>
        <taxon>Ditrysia</taxon>
        <taxon>Tineoidea</taxon>
        <taxon>Psychidae</taxon>
        <taxon>Oiketicinae</taxon>
        <taxon>Eumeta</taxon>
    </lineage>
</organism>
<name>A0A4C1TQ14_EUMVA</name>
<dbReference type="AlphaFoldDB" id="A0A4C1TQ14"/>
<sequence>MKSRAGQRLDPTMEPEFVPRIRPSSLSKRTAESVDIEDECRLGAGGGGVCPDALFLENSVWEKYSVIIDIDYTKYRLHTFHMQARRVRCTLARLTRFLATRSSAAPAPRRLQLHSEMWILYRYDGIDAPLLVLALYLCARILLECI</sequence>
<proteinExistence type="predicted"/>
<evidence type="ECO:0000313" key="1">
    <source>
        <dbReference type="EMBL" id="GBP16044.1"/>
    </source>
</evidence>
<keyword evidence="2" id="KW-1185">Reference proteome</keyword>
<reference evidence="1 2" key="1">
    <citation type="journal article" date="2019" name="Commun. Biol.">
        <title>The bagworm genome reveals a unique fibroin gene that provides high tensile strength.</title>
        <authorList>
            <person name="Kono N."/>
            <person name="Nakamura H."/>
            <person name="Ohtoshi R."/>
            <person name="Tomita M."/>
            <person name="Numata K."/>
            <person name="Arakawa K."/>
        </authorList>
    </citation>
    <scope>NUCLEOTIDE SEQUENCE [LARGE SCALE GENOMIC DNA]</scope>
</reference>